<proteinExistence type="predicted"/>
<evidence type="ECO:0000256" key="1">
    <source>
        <dbReference type="SAM" id="MobiDB-lite"/>
    </source>
</evidence>
<gene>
    <name evidence="2" type="ORF">Aco04nite_19360</name>
</gene>
<feature type="compositionally biased region" description="Gly residues" evidence="1">
    <location>
        <begin position="41"/>
        <end position="62"/>
    </location>
</feature>
<dbReference type="Proteomes" id="UP000680865">
    <property type="component" value="Unassembled WGS sequence"/>
</dbReference>
<dbReference type="AlphaFoldDB" id="A0A919SD87"/>
<feature type="region of interest" description="Disordered" evidence="1">
    <location>
        <begin position="41"/>
        <end position="63"/>
    </location>
</feature>
<organism evidence="2 3">
    <name type="scientific">Winogradskya consettensis</name>
    <dbReference type="NCBI Taxonomy" id="113560"/>
    <lineage>
        <taxon>Bacteria</taxon>
        <taxon>Bacillati</taxon>
        <taxon>Actinomycetota</taxon>
        <taxon>Actinomycetes</taxon>
        <taxon>Micromonosporales</taxon>
        <taxon>Micromonosporaceae</taxon>
        <taxon>Winogradskya</taxon>
    </lineage>
</organism>
<protein>
    <submittedName>
        <fullName evidence="2">Uncharacterized protein</fullName>
    </submittedName>
</protein>
<evidence type="ECO:0000313" key="3">
    <source>
        <dbReference type="Proteomes" id="UP000680865"/>
    </source>
</evidence>
<evidence type="ECO:0000313" key="2">
    <source>
        <dbReference type="EMBL" id="GIM70267.1"/>
    </source>
</evidence>
<keyword evidence="3" id="KW-1185">Reference proteome</keyword>
<dbReference type="EMBL" id="BOQP01000008">
    <property type="protein sequence ID" value="GIM70267.1"/>
    <property type="molecule type" value="Genomic_DNA"/>
</dbReference>
<accession>A0A919SD87</accession>
<name>A0A919SD87_9ACTN</name>
<comment type="caution">
    <text evidence="2">The sequence shown here is derived from an EMBL/GenBank/DDBJ whole genome shotgun (WGS) entry which is preliminary data.</text>
</comment>
<reference evidence="2" key="1">
    <citation type="submission" date="2021-03" db="EMBL/GenBank/DDBJ databases">
        <title>Whole genome shotgun sequence of Actinoplanes consettensis NBRC 14913.</title>
        <authorList>
            <person name="Komaki H."/>
            <person name="Tamura T."/>
        </authorList>
    </citation>
    <scope>NUCLEOTIDE SEQUENCE</scope>
    <source>
        <strain evidence="2">NBRC 14913</strain>
    </source>
</reference>
<sequence>MRRRILRIKGRIRSCLRAGNPGTSTLNALISRRKVRTRRLGTGGEAKGGEVRGAGRGGGGRPGRAVVRFHRAVRRRGVVRLVLSH</sequence>